<dbReference type="Proteomes" id="UP000070442">
    <property type="component" value="Unassembled WGS sequence"/>
</dbReference>
<dbReference type="PATRIC" id="fig|755172.3.peg.1333"/>
<dbReference type="STRING" id="755172.HMPREF1863_01373"/>
<evidence type="ECO:0000256" key="2">
    <source>
        <dbReference type="ARBA" id="ARBA00022692"/>
    </source>
</evidence>
<keyword evidence="4 5" id="KW-0472">Membrane</keyword>
<dbReference type="OrthoDB" id="9810303at2"/>
<comment type="subcellular location">
    <subcellularLocation>
        <location evidence="1">Membrane</location>
        <topology evidence="1">Multi-pass membrane protein</topology>
    </subcellularLocation>
</comment>
<keyword evidence="2 5" id="KW-0812">Transmembrane</keyword>
<evidence type="ECO:0000313" key="9">
    <source>
        <dbReference type="Proteomes" id="UP000070442"/>
    </source>
</evidence>
<dbReference type="InterPro" id="IPR007267">
    <property type="entry name" value="GtrA_DPMS_TM"/>
</dbReference>
<feature type="transmembrane region" description="Helical" evidence="5">
    <location>
        <begin position="265"/>
        <end position="285"/>
    </location>
</feature>
<dbReference type="CDD" id="cd04179">
    <property type="entry name" value="DPM_DPG-synthase_like"/>
    <property type="match status" value="1"/>
</dbReference>
<dbReference type="AlphaFoldDB" id="A0A134AD86"/>
<sequence>MNKKTRNGDLVMIPAFEPDESLLIFTTSLLDEGLHVLVVDDGSSPSCRNIFEALDPRITLLSYKENQGKGYAMKFAMDYILHSMVNVERIVTADADGQHTVVDTLGTLDGLDSHPDALILGVRSFPENTPLRSKIGNRMTAKFFAFLTGVKNLEDTQTGLRAFSRKSIPFMLKVDGERYEYEMKQLLLWAKAKKEIVQKPIETIYRDEENSTSHYHTVLDSVRIFRTLLDNGQAILFALSGMLSFVLDYGLFNLFYFSIKALTSFSPLFFSNVAARIISCCFNFYLNRHFVFESKDSLRRDALQYGVLVAVLLTANNLLLYFYGKVLAYYPSIAKLFVELTLFVISYIVQRMYIFSNLHLPHKKC</sequence>
<evidence type="ECO:0000259" key="7">
    <source>
        <dbReference type="Pfam" id="PF04138"/>
    </source>
</evidence>
<dbReference type="GO" id="GO:0016020">
    <property type="term" value="C:membrane"/>
    <property type="evidence" value="ECO:0007669"/>
    <property type="project" value="UniProtKB-SubCell"/>
</dbReference>
<dbReference type="Gene3D" id="3.90.550.10">
    <property type="entry name" value="Spore Coat Polysaccharide Biosynthesis Protein SpsA, Chain A"/>
    <property type="match status" value="1"/>
</dbReference>
<keyword evidence="8" id="KW-0808">Transferase</keyword>
<dbReference type="PANTHER" id="PTHR48090">
    <property type="entry name" value="UNDECAPRENYL-PHOSPHATE 4-DEOXY-4-FORMAMIDO-L-ARABINOSE TRANSFERASE-RELATED"/>
    <property type="match status" value="1"/>
</dbReference>
<dbReference type="GO" id="GO:0000271">
    <property type="term" value="P:polysaccharide biosynthetic process"/>
    <property type="evidence" value="ECO:0007669"/>
    <property type="project" value="InterPro"/>
</dbReference>
<evidence type="ECO:0000256" key="4">
    <source>
        <dbReference type="ARBA" id="ARBA00023136"/>
    </source>
</evidence>
<protein>
    <submittedName>
        <fullName evidence="8">Glycosyltransferase, group 2 family protein</fullName>
    </submittedName>
</protein>
<evidence type="ECO:0000256" key="3">
    <source>
        <dbReference type="ARBA" id="ARBA00022989"/>
    </source>
</evidence>
<feature type="domain" description="Glycosyltransferase 2-like" evidence="6">
    <location>
        <begin position="11"/>
        <end position="166"/>
    </location>
</feature>
<name>A0A134AD86_9FIRM</name>
<dbReference type="EMBL" id="LSDG01000040">
    <property type="protein sequence ID" value="KXB65644.1"/>
    <property type="molecule type" value="Genomic_DNA"/>
</dbReference>
<dbReference type="InterPro" id="IPR050256">
    <property type="entry name" value="Glycosyltransferase_2"/>
</dbReference>
<dbReference type="RefSeq" id="WP_068368750.1">
    <property type="nucleotide sequence ID" value="NZ_KQ960181.1"/>
</dbReference>
<accession>A0A134AD86</accession>
<dbReference type="InterPro" id="IPR001173">
    <property type="entry name" value="Glyco_trans_2-like"/>
</dbReference>
<proteinExistence type="predicted"/>
<feature type="transmembrane region" description="Helical" evidence="5">
    <location>
        <begin position="234"/>
        <end position="259"/>
    </location>
</feature>
<evidence type="ECO:0000256" key="1">
    <source>
        <dbReference type="ARBA" id="ARBA00004141"/>
    </source>
</evidence>
<gene>
    <name evidence="8" type="ORF">HMPREF1863_01373</name>
</gene>
<comment type="caution">
    <text evidence="8">The sequence shown here is derived from an EMBL/GenBank/DDBJ whole genome shotgun (WGS) entry which is preliminary data.</text>
</comment>
<dbReference type="Pfam" id="PF04138">
    <property type="entry name" value="GtrA_DPMS_TM"/>
    <property type="match status" value="1"/>
</dbReference>
<dbReference type="SUPFAM" id="SSF53448">
    <property type="entry name" value="Nucleotide-diphospho-sugar transferases"/>
    <property type="match status" value="1"/>
</dbReference>
<feature type="domain" description="GtrA/DPMS transmembrane" evidence="7">
    <location>
        <begin position="237"/>
        <end position="355"/>
    </location>
</feature>
<evidence type="ECO:0000313" key="8">
    <source>
        <dbReference type="EMBL" id="KXB65644.1"/>
    </source>
</evidence>
<feature type="transmembrane region" description="Helical" evidence="5">
    <location>
        <begin position="305"/>
        <end position="323"/>
    </location>
</feature>
<dbReference type="GO" id="GO:0016740">
    <property type="term" value="F:transferase activity"/>
    <property type="evidence" value="ECO:0007669"/>
    <property type="project" value="UniProtKB-KW"/>
</dbReference>
<organism evidence="8 9">
    <name type="scientific">Aedoeadaptatus coxii</name>
    <dbReference type="NCBI Taxonomy" id="755172"/>
    <lineage>
        <taxon>Bacteria</taxon>
        <taxon>Bacillati</taxon>
        <taxon>Bacillota</taxon>
        <taxon>Tissierellia</taxon>
        <taxon>Tissierellales</taxon>
        <taxon>Peptoniphilaceae</taxon>
        <taxon>Aedoeadaptatus</taxon>
    </lineage>
</organism>
<reference evidence="9" key="1">
    <citation type="submission" date="2016-01" db="EMBL/GenBank/DDBJ databases">
        <authorList>
            <person name="Mitreva M."/>
            <person name="Pepin K.H."/>
            <person name="Mihindukulasuriya K.A."/>
            <person name="Fulton R."/>
            <person name="Fronick C."/>
            <person name="O'Laughlin M."/>
            <person name="Miner T."/>
            <person name="Herter B."/>
            <person name="Rosa B.A."/>
            <person name="Cordes M."/>
            <person name="Tomlinson C."/>
            <person name="Wollam A."/>
            <person name="Palsikar V.B."/>
            <person name="Mardis E.R."/>
            <person name="Wilson R.K."/>
        </authorList>
    </citation>
    <scope>NUCLEOTIDE SEQUENCE [LARGE SCALE GENOMIC DNA]</scope>
    <source>
        <strain evidence="9">DNF00729</strain>
    </source>
</reference>
<evidence type="ECO:0000256" key="5">
    <source>
        <dbReference type="SAM" id="Phobius"/>
    </source>
</evidence>
<feature type="transmembrane region" description="Helical" evidence="5">
    <location>
        <begin position="329"/>
        <end position="349"/>
    </location>
</feature>
<dbReference type="InterPro" id="IPR029044">
    <property type="entry name" value="Nucleotide-diphossugar_trans"/>
</dbReference>
<keyword evidence="9" id="KW-1185">Reference proteome</keyword>
<evidence type="ECO:0000259" key="6">
    <source>
        <dbReference type="Pfam" id="PF00535"/>
    </source>
</evidence>
<keyword evidence="3 5" id="KW-1133">Transmembrane helix</keyword>
<dbReference type="Pfam" id="PF00535">
    <property type="entry name" value="Glycos_transf_2"/>
    <property type="match status" value="1"/>
</dbReference>